<dbReference type="GO" id="GO:0008667">
    <property type="term" value="F:2,3-dihydro-2,3-dihydroxybenzoate dehydrogenase activity"/>
    <property type="evidence" value="ECO:0007669"/>
    <property type="project" value="InterPro"/>
</dbReference>
<evidence type="ECO:0000313" key="2">
    <source>
        <dbReference type="Proteomes" id="UP000717696"/>
    </source>
</evidence>
<dbReference type="EMBL" id="JAGMUU010000011">
    <property type="protein sequence ID" value="KAH7142658.1"/>
    <property type="molecule type" value="Genomic_DNA"/>
</dbReference>
<dbReference type="InterPro" id="IPR002347">
    <property type="entry name" value="SDR_fam"/>
</dbReference>
<dbReference type="Gene3D" id="3.40.50.720">
    <property type="entry name" value="NAD(P)-binding Rossmann-like Domain"/>
    <property type="match status" value="1"/>
</dbReference>
<dbReference type="OrthoDB" id="294295at2759"/>
<proteinExistence type="predicted"/>
<dbReference type="InterPro" id="IPR003560">
    <property type="entry name" value="DHB_DH"/>
</dbReference>
<reference evidence="1" key="1">
    <citation type="journal article" date="2021" name="Nat. Commun.">
        <title>Genetic determinants of endophytism in the Arabidopsis root mycobiome.</title>
        <authorList>
            <person name="Mesny F."/>
            <person name="Miyauchi S."/>
            <person name="Thiergart T."/>
            <person name="Pickel B."/>
            <person name="Atanasova L."/>
            <person name="Karlsson M."/>
            <person name="Huettel B."/>
            <person name="Barry K.W."/>
            <person name="Haridas S."/>
            <person name="Chen C."/>
            <person name="Bauer D."/>
            <person name="Andreopoulos W."/>
            <person name="Pangilinan J."/>
            <person name="LaButti K."/>
            <person name="Riley R."/>
            <person name="Lipzen A."/>
            <person name="Clum A."/>
            <person name="Drula E."/>
            <person name="Henrissat B."/>
            <person name="Kohler A."/>
            <person name="Grigoriev I.V."/>
            <person name="Martin F.M."/>
            <person name="Hacquard S."/>
        </authorList>
    </citation>
    <scope>NUCLEOTIDE SEQUENCE</scope>
    <source>
        <strain evidence="1">MPI-CAGE-AT-0021</strain>
    </source>
</reference>
<dbReference type="Proteomes" id="UP000717696">
    <property type="component" value="Unassembled WGS sequence"/>
</dbReference>
<protein>
    <submittedName>
        <fullName evidence="1">Uncharacterized protein</fullName>
    </submittedName>
</protein>
<accession>A0A9P9ESF3</accession>
<comment type="caution">
    <text evidence="1">The sequence shown here is derived from an EMBL/GenBank/DDBJ whole genome shotgun (WGS) entry which is preliminary data.</text>
</comment>
<name>A0A9P9ESF3_9HYPO</name>
<organism evidence="1 2">
    <name type="scientific">Dactylonectria estremocensis</name>
    <dbReference type="NCBI Taxonomy" id="1079267"/>
    <lineage>
        <taxon>Eukaryota</taxon>
        <taxon>Fungi</taxon>
        <taxon>Dikarya</taxon>
        <taxon>Ascomycota</taxon>
        <taxon>Pezizomycotina</taxon>
        <taxon>Sordariomycetes</taxon>
        <taxon>Hypocreomycetidae</taxon>
        <taxon>Hypocreales</taxon>
        <taxon>Nectriaceae</taxon>
        <taxon>Dactylonectria</taxon>
    </lineage>
</organism>
<keyword evidence="2" id="KW-1185">Reference proteome</keyword>
<dbReference type="InterPro" id="IPR036291">
    <property type="entry name" value="NAD(P)-bd_dom_sf"/>
</dbReference>
<sequence>MSTHHNKTITISGAGSGVGFATAKYLYEQGARIQIADIKEELLRNELPAIADEKGDSNGIIASLLNVSLSKQAEGWIEKTTSHLELSMLSKDEWNFVLDVNINGVFYALSAQIQALQRLGKEGAS</sequence>
<dbReference type="GO" id="GO:0019290">
    <property type="term" value="P:siderophore biosynthetic process"/>
    <property type="evidence" value="ECO:0007669"/>
    <property type="project" value="InterPro"/>
</dbReference>
<dbReference type="AlphaFoldDB" id="A0A9P9ESF3"/>
<gene>
    <name evidence="1" type="ORF">B0J13DRAFT_623271</name>
</gene>
<dbReference type="SUPFAM" id="SSF51735">
    <property type="entry name" value="NAD(P)-binding Rossmann-fold domains"/>
    <property type="match status" value="1"/>
</dbReference>
<dbReference type="Pfam" id="PF00106">
    <property type="entry name" value="adh_short"/>
    <property type="match status" value="1"/>
</dbReference>
<evidence type="ECO:0000313" key="1">
    <source>
        <dbReference type="EMBL" id="KAH7142658.1"/>
    </source>
</evidence>
<dbReference type="PRINTS" id="PR01397">
    <property type="entry name" value="DHBDHDRGNASE"/>
</dbReference>